<sequence>MVHRASTGPLCPINTLLLGLFSSKELPISAAQHWINVMSSADKLLLNRLAPASQGRHHTGSPRLGSFR</sequence>
<accession>A0AAN8CY71</accession>
<protein>
    <submittedName>
        <fullName evidence="1">Uncharacterized protein</fullName>
    </submittedName>
</protein>
<keyword evidence="2" id="KW-1185">Reference proteome</keyword>
<organism evidence="1 2">
    <name type="scientific">Champsocephalus esox</name>
    <name type="common">pike icefish</name>
    <dbReference type="NCBI Taxonomy" id="159716"/>
    <lineage>
        <taxon>Eukaryota</taxon>
        <taxon>Metazoa</taxon>
        <taxon>Chordata</taxon>
        <taxon>Craniata</taxon>
        <taxon>Vertebrata</taxon>
        <taxon>Euteleostomi</taxon>
        <taxon>Actinopterygii</taxon>
        <taxon>Neopterygii</taxon>
        <taxon>Teleostei</taxon>
        <taxon>Neoteleostei</taxon>
        <taxon>Acanthomorphata</taxon>
        <taxon>Eupercaria</taxon>
        <taxon>Perciformes</taxon>
        <taxon>Notothenioidei</taxon>
        <taxon>Channichthyidae</taxon>
        <taxon>Champsocephalus</taxon>
    </lineage>
</organism>
<dbReference type="EMBL" id="JAULUE010002047">
    <property type="protein sequence ID" value="KAK5912740.1"/>
    <property type="molecule type" value="Genomic_DNA"/>
</dbReference>
<dbReference type="Proteomes" id="UP001335648">
    <property type="component" value="Unassembled WGS sequence"/>
</dbReference>
<evidence type="ECO:0000313" key="2">
    <source>
        <dbReference type="Proteomes" id="UP001335648"/>
    </source>
</evidence>
<dbReference type="AlphaFoldDB" id="A0AAN8CY71"/>
<evidence type="ECO:0000313" key="1">
    <source>
        <dbReference type="EMBL" id="KAK5912740.1"/>
    </source>
</evidence>
<reference evidence="1 2" key="1">
    <citation type="journal article" date="2023" name="Mol. Biol. Evol.">
        <title>Genomics of Secondarily Temperate Adaptation in the Only Non-Antarctic Icefish.</title>
        <authorList>
            <person name="Rivera-Colon A.G."/>
            <person name="Rayamajhi N."/>
            <person name="Minhas B.F."/>
            <person name="Madrigal G."/>
            <person name="Bilyk K.T."/>
            <person name="Yoon V."/>
            <person name="Hune M."/>
            <person name="Gregory S."/>
            <person name="Cheng C.H.C."/>
            <person name="Catchen J.M."/>
        </authorList>
    </citation>
    <scope>NUCLEOTIDE SEQUENCE [LARGE SCALE GENOMIC DNA]</scope>
    <source>
        <strain evidence="1">JC2023a</strain>
    </source>
</reference>
<name>A0AAN8CY71_9TELE</name>
<proteinExistence type="predicted"/>
<comment type="caution">
    <text evidence="1">The sequence shown here is derived from an EMBL/GenBank/DDBJ whole genome shotgun (WGS) entry which is preliminary data.</text>
</comment>
<gene>
    <name evidence="1" type="ORF">CesoFtcFv8_002582</name>
</gene>